<comment type="similarity">
    <text evidence="1">Belongs to the transglycosylase family. Rpf subfamily.</text>
</comment>
<evidence type="ECO:0000313" key="5">
    <source>
        <dbReference type="EMBL" id="SDS41398.1"/>
    </source>
</evidence>
<dbReference type="PROSITE" id="PS51109">
    <property type="entry name" value="G5"/>
    <property type="match status" value="1"/>
</dbReference>
<dbReference type="InterPro" id="IPR011098">
    <property type="entry name" value="G5_dom"/>
</dbReference>
<dbReference type="Pfam" id="PF03990">
    <property type="entry name" value="DUF348"/>
    <property type="match status" value="2"/>
</dbReference>
<organism evidence="5 6">
    <name type="scientific">Nocardioides scoriae</name>
    <dbReference type="NCBI Taxonomy" id="642780"/>
    <lineage>
        <taxon>Bacteria</taxon>
        <taxon>Bacillati</taxon>
        <taxon>Actinomycetota</taxon>
        <taxon>Actinomycetes</taxon>
        <taxon>Propionibacteriales</taxon>
        <taxon>Nocardioidaceae</taxon>
        <taxon>Nocardioides</taxon>
    </lineage>
</organism>
<proteinExistence type="inferred from homology"/>
<dbReference type="STRING" id="642780.SAMN04488570_1824"/>
<keyword evidence="6" id="KW-1185">Reference proteome</keyword>
<evidence type="ECO:0000256" key="3">
    <source>
        <dbReference type="ARBA" id="ARBA00022801"/>
    </source>
</evidence>
<dbReference type="Pfam" id="PF07501">
    <property type="entry name" value="G5"/>
    <property type="match status" value="1"/>
</dbReference>
<dbReference type="InterPro" id="IPR007137">
    <property type="entry name" value="DUF348"/>
</dbReference>
<evidence type="ECO:0000256" key="1">
    <source>
        <dbReference type="ARBA" id="ARBA00010830"/>
    </source>
</evidence>
<dbReference type="Pfam" id="PF06737">
    <property type="entry name" value="Transglycosylas"/>
    <property type="match status" value="1"/>
</dbReference>
<dbReference type="GO" id="GO:0016787">
    <property type="term" value="F:hydrolase activity"/>
    <property type="evidence" value="ECO:0007669"/>
    <property type="project" value="UniProtKB-KW"/>
</dbReference>
<name>A0A1H1S0P6_9ACTN</name>
<dbReference type="InterPro" id="IPR023346">
    <property type="entry name" value="Lysozyme-like_dom_sf"/>
</dbReference>
<keyword evidence="3" id="KW-0378">Hydrolase</keyword>
<protein>
    <submittedName>
        <fullName evidence="5">Uncharacterized conserved protein YabE, contains G5 and tandem DUF348 domains</fullName>
    </submittedName>
</protein>
<reference evidence="6" key="1">
    <citation type="submission" date="2016-10" db="EMBL/GenBank/DDBJ databases">
        <authorList>
            <person name="Varghese N."/>
            <person name="Submissions S."/>
        </authorList>
    </citation>
    <scope>NUCLEOTIDE SEQUENCE [LARGE SCALE GENOMIC DNA]</scope>
    <source>
        <strain evidence="6">DSM 22127</strain>
    </source>
</reference>
<dbReference type="SUPFAM" id="SSF53955">
    <property type="entry name" value="Lysozyme-like"/>
    <property type="match status" value="1"/>
</dbReference>
<dbReference type="RefSeq" id="WP_091728662.1">
    <property type="nucleotide sequence ID" value="NZ_LT629757.1"/>
</dbReference>
<dbReference type="CDD" id="cd13925">
    <property type="entry name" value="RPF"/>
    <property type="match status" value="1"/>
</dbReference>
<feature type="domain" description="G5" evidence="4">
    <location>
        <begin position="207"/>
        <end position="287"/>
    </location>
</feature>
<dbReference type="Gene3D" id="2.20.230.10">
    <property type="entry name" value="Resuscitation-promoting factor rpfb"/>
    <property type="match status" value="1"/>
</dbReference>
<dbReference type="EMBL" id="LT629757">
    <property type="protein sequence ID" value="SDS41398.1"/>
    <property type="molecule type" value="Genomic_DNA"/>
</dbReference>
<dbReference type="OrthoDB" id="1404170at2"/>
<evidence type="ECO:0000256" key="2">
    <source>
        <dbReference type="ARBA" id="ARBA00022729"/>
    </source>
</evidence>
<evidence type="ECO:0000259" key="4">
    <source>
        <dbReference type="PROSITE" id="PS51109"/>
    </source>
</evidence>
<sequence>MRARLEHLSKSKTLLVGLTLAVVLALVGTATAYAAMSRTVTLSVDGQRSEVRTFASSVGDVLAAEGIEPGQHDSVVPSVDTPVNDGTEIAVRVGRPLALSIDGEEKTVWTTATQVSTALSQVGLRISGAALSVSRSATIDRSGMALSIVTPKKVSLKVGTKKAVRHDVPVATVADLLRETAADVDRDDLVRPSRSAALEDGDRVVVVKRAVQTQRVPRQVIDAGTVTREDDSMTEGETRTVRPSRDGVRDVTYKKFWRNGEVVRTTVVKSRVLRAPVDAIVRVGTKPAAPATPTASVGGGSVWDAIAACESGGNWAANTGNGYYGGLQFSLGTWQAYGGSGLPSANSREQQIAIAERVAAAEGGYGAWPHCGAGH</sequence>
<dbReference type="InterPro" id="IPR010618">
    <property type="entry name" value="RPF"/>
</dbReference>
<accession>A0A1H1S0P6</accession>
<dbReference type="SMART" id="SM01208">
    <property type="entry name" value="G5"/>
    <property type="match status" value="1"/>
</dbReference>
<dbReference type="AlphaFoldDB" id="A0A1H1S0P6"/>
<dbReference type="Gene3D" id="1.10.530.10">
    <property type="match status" value="1"/>
</dbReference>
<evidence type="ECO:0000313" key="6">
    <source>
        <dbReference type="Proteomes" id="UP000198859"/>
    </source>
</evidence>
<dbReference type="Proteomes" id="UP000198859">
    <property type="component" value="Chromosome I"/>
</dbReference>
<gene>
    <name evidence="5" type="ORF">SAMN04488570_1824</name>
</gene>
<keyword evidence="2" id="KW-0732">Signal</keyword>